<comment type="caution">
    <text evidence="1">The sequence shown here is derived from an EMBL/GenBank/DDBJ whole genome shotgun (WGS) entry which is preliminary data.</text>
</comment>
<dbReference type="RefSeq" id="WP_190040506.1">
    <property type="nucleotide sequence ID" value="NZ_BNBE01000001.1"/>
</dbReference>
<accession>A0A919BBV8</accession>
<dbReference type="EMBL" id="BNBE01000001">
    <property type="protein sequence ID" value="GHF77960.1"/>
    <property type="molecule type" value="Genomic_DNA"/>
</dbReference>
<dbReference type="Proteomes" id="UP000632849">
    <property type="component" value="Unassembled WGS sequence"/>
</dbReference>
<reference evidence="1" key="2">
    <citation type="submission" date="2020-09" db="EMBL/GenBank/DDBJ databases">
        <authorList>
            <person name="Sun Q."/>
            <person name="Ohkuma M."/>
        </authorList>
    </citation>
    <scope>NUCLEOTIDE SEQUENCE</scope>
    <source>
        <strain evidence="1">JCM 4122</strain>
    </source>
</reference>
<sequence>MSLDTLPVHRGLHVPRVARWSAEQDIPLDVLVRGGRLTYADPVRPIRLRTEAAQAGLVGAEGGR</sequence>
<organism evidence="1 2">
    <name type="scientific">Streptomyces filamentosus</name>
    <name type="common">Streptomyces roseosporus</name>
    <dbReference type="NCBI Taxonomy" id="67294"/>
    <lineage>
        <taxon>Bacteria</taxon>
        <taxon>Bacillati</taxon>
        <taxon>Actinomycetota</taxon>
        <taxon>Actinomycetes</taxon>
        <taxon>Kitasatosporales</taxon>
        <taxon>Streptomycetaceae</taxon>
        <taxon>Streptomyces</taxon>
    </lineage>
</organism>
<reference evidence="1" key="1">
    <citation type="journal article" date="2014" name="Int. J. Syst. Evol. Microbiol.">
        <title>Complete genome sequence of Corynebacterium casei LMG S-19264T (=DSM 44701T), isolated from a smear-ripened cheese.</title>
        <authorList>
            <consortium name="US DOE Joint Genome Institute (JGI-PGF)"/>
            <person name="Walter F."/>
            <person name="Albersmeier A."/>
            <person name="Kalinowski J."/>
            <person name="Ruckert C."/>
        </authorList>
    </citation>
    <scope>NUCLEOTIDE SEQUENCE</scope>
    <source>
        <strain evidence="1">JCM 4122</strain>
    </source>
</reference>
<proteinExistence type="predicted"/>
<evidence type="ECO:0000313" key="1">
    <source>
        <dbReference type="EMBL" id="GHF77960.1"/>
    </source>
</evidence>
<gene>
    <name evidence="1" type="ORF">GCM10017667_01640</name>
</gene>
<name>A0A919BBV8_STRFL</name>
<protein>
    <submittedName>
        <fullName evidence="1">Uncharacterized protein</fullName>
    </submittedName>
</protein>
<keyword evidence="2" id="KW-1185">Reference proteome</keyword>
<evidence type="ECO:0000313" key="2">
    <source>
        <dbReference type="Proteomes" id="UP000632849"/>
    </source>
</evidence>
<dbReference type="AlphaFoldDB" id="A0A919BBV8"/>